<keyword evidence="9" id="KW-0675">Receptor</keyword>
<evidence type="ECO:0000256" key="4">
    <source>
        <dbReference type="RuleBase" id="RU003357"/>
    </source>
</evidence>
<keyword evidence="2 4" id="KW-0472">Membrane</keyword>
<feature type="domain" description="TonB-dependent receptor-like beta-barrel" evidence="7">
    <location>
        <begin position="375"/>
        <end position="852"/>
    </location>
</feature>
<proteinExistence type="inferred from homology"/>
<name>A0A7W9CKL9_9CAUL</name>
<dbReference type="Proteomes" id="UP000545037">
    <property type="component" value="Unassembled WGS sequence"/>
</dbReference>
<comment type="caution">
    <text evidence="9">The sequence shown here is derived from an EMBL/GenBank/DDBJ whole genome shotgun (WGS) entry which is preliminary data.</text>
</comment>
<feature type="signal peptide" evidence="6">
    <location>
        <begin position="1"/>
        <end position="26"/>
    </location>
</feature>
<dbReference type="PANTHER" id="PTHR40980">
    <property type="entry name" value="PLUG DOMAIN-CONTAINING PROTEIN"/>
    <property type="match status" value="1"/>
</dbReference>
<dbReference type="AlphaFoldDB" id="A0A7W9CKL9"/>
<feature type="compositionally biased region" description="Acidic residues" evidence="5">
    <location>
        <begin position="44"/>
        <end position="53"/>
    </location>
</feature>
<evidence type="ECO:0000259" key="7">
    <source>
        <dbReference type="Pfam" id="PF00593"/>
    </source>
</evidence>
<dbReference type="RefSeq" id="WP_183214398.1">
    <property type="nucleotide sequence ID" value="NZ_JACHOR010000005.1"/>
</dbReference>
<gene>
    <name evidence="9" type="ORF">GGR13_003046</name>
</gene>
<feature type="compositionally biased region" description="Low complexity" evidence="5">
    <location>
        <begin position="34"/>
        <end position="43"/>
    </location>
</feature>
<dbReference type="PANTHER" id="PTHR40980:SF5">
    <property type="entry name" value="TONB-DEPENDENT RECEPTOR"/>
    <property type="match status" value="1"/>
</dbReference>
<dbReference type="EMBL" id="JACHOR010000005">
    <property type="protein sequence ID" value="MBB5747425.1"/>
    <property type="molecule type" value="Genomic_DNA"/>
</dbReference>
<evidence type="ECO:0000313" key="10">
    <source>
        <dbReference type="Proteomes" id="UP000545037"/>
    </source>
</evidence>
<evidence type="ECO:0000256" key="5">
    <source>
        <dbReference type="SAM" id="MobiDB-lite"/>
    </source>
</evidence>
<accession>A0A7W9CKL9</accession>
<dbReference type="Gene3D" id="2.170.130.10">
    <property type="entry name" value="TonB-dependent receptor, plug domain"/>
    <property type="match status" value="1"/>
</dbReference>
<comment type="subcellular location">
    <subcellularLocation>
        <location evidence="1 4">Cell outer membrane</location>
    </subcellularLocation>
</comment>
<keyword evidence="3" id="KW-0998">Cell outer membrane</keyword>
<feature type="region of interest" description="Disordered" evidence="5">
    <location>
        <begin position="34"/>
        <end position="53"/>
    </location>
</feature>
<evidence type="ECO:0000259" key="8">
    <source>
        <dbReference type="Pfam" id="PF07715"/>
    </source>
</evidence>
<keyword evidence="6" id="KW-0732">Signal</keyword>
<dbReference type="InterPro" id="IPR036942">
    <property type="entry name" value="Beta-barrel_TonB_sf"/>
</dbReference>
<keyword evidence="4" id="KW-0798">TonB box</keyword>
<evidence type="ECO:0000256" key="3">
    <source>
        <dbReference type="ARBA" id="ARBA00023237"/>
    </source>
</evidence>
<evidence type="ECO:0000256" key="1">
    <source>
        <dbReference type="ARBA" id="ARBA00004442"/>
    </source>
</evidence>
<dbReference type="Pfam" id="PF00593">
    <property type="entry name" value="TonB_dep_Rec_b-barrel"/>
    <property type="match status" value="1"/>
</dbReference>
<evidence type="ECO:0000256" key="6">
    <source>
        <dbReference type="SAM" id="SignalP"/>
    </source>
</evidence>
<dbReference type="SUPFAM" id="SSF56935">
    <property type="entry name" value="Porins"/>
    <property type="match status" value="1"/>
</dbReference>
<evidence type="ECO:0000256" key="2">
    <source>
        <dbReference type="ARBA" id="ARBA00023136"/>
    </source>
</evidence>
<comment type="similarity">
    <text evidence="4">Belongs to the TonB-dependent receptor family.</text>
</comment>
<dbReference type="Gene3D" id="2.40.170.20">
    <property type="entry name" value="TonB-dependent receptor, beta-barrel domain"/>
    <property type="match status" value="1"/>
</dbReference>
<dbReference type="InterPro" id="IPR037066">
    <property type="entry name" value="Plug_dom_sf"/>
</dbReference>
<evidence type="ECO:0000313" key="9">
    <source>
        <dbReference type="EMBL" id="MBB5747425.1"/>
    </source>
</evidence>
<dbReference type="InterPro" id="IPR012910">
    <property type="entry name" value="Plug_dom"/>
</dbReference>
<sequence length="889" mass="97613">MKTHTLTLTGILLATSALIAPGYALAQDAVPPTAQTPATQAQDAEPEAEPEVETTVDEIVVLGRFIPEPNRESSEVAAFLTSEDLERTGDSNAAAALTRVTGLTVVEGRFIYVRGLGERYSSALLNGSPLPSPEPLQRVVPLDLFPSNILESVTVQKTYSANYPGEFGGGVIDLRTIDAPNEPFFSLSTSLGGNTETTGKEGLIYFGGRTDFLGFDDGTRDVPGPLAVAFASGNQVITGQNFSAAQIARIGQSLVNAPLRLLQEEKTPVNVGFNIAGGLSSETGLGTLGLIAVAGYDNSWSIRNAVQQEANFEGNILVPTTDFDVRSNQNDVQSNLLAAISLSNLDHEVKWTNFYVRNTTKETRSEVGFDQQAGNTIRRDYTEWFERSLFSTQLAGEHSFMDGALEIDWRGAFSTTERNSPYETRFEYGINAAGDFIHRDSNQISFSELTDDIVSGGADVKYTLALSDAREAIFTVGVAGFDNTRDAIRRDLNFRAVGSLTDEQRESRVDFLYSDFNLNPTTIELREVTGGNGAAAYDAQLQVNAIYAQVDAEIIPLVRTTIGVRFEDGEQTVTTRDLFGNAAPFAPTRIEEQYYLPSFTATWNFAEDQQLRLGASQTIGRPQFRELAPQSYTDPESNRTFFGNPFLVDTEILNLDARYEWFFARQQYLTAGVFFKDLDKPVESTIVLQGDSRQQSFLNAPKATIFGAELEAKKFFEFPENTSTFIANKRWLVQANYTYSKSEVQVETGDTVLSLGGGGVPEPASFFIEDGSRLQGQSEHVANLQLGWEDDTARSQATIIVNYVSERITARGAGSAGSREPDYIQEPGVTLDFVYRKDFTVGNRDLGFGLELRNLLNTEFDEYQELGNKILINNYETGTSGQISLTARF</sequence>
<keyword evidence="10" id="KW-1185">Reference proteome</keyword>
<dbReference type="GO" id="GO:0009279">
    <property type="term" value="C:cell outer membrane"/>
    <property type="evidence" value="ECO:0007669"/>
    <property type="project" value="UniProtKB-SubCell"/>
</dbReference>
<feature type="domain" description="TonB-dependent receptor plug" evidence="8">
    <location>
        <begin position="73"/>
        <end position="171"/>
    </location>
</feature>
<reference evidence="9 10" key="1">
    <citation type="submission" date="2020-08" db="EMBL/GenBank/DDBJ databases">
        <title>Genomic Encyclopedia of Type Strains, Phase IV (KMG-IV): sequencing the most valuable type-strain genomes for metagenomic binning, comparative biology and taxonomic classification.</title>
        <authorList>
            <person name="Goeker M."/>
        </authorList>
    </citation>
    <scope>NUCLEOTIDE SEQUENCE [LARGE SCALE GENOMIC DNA]</scope>
    <source>
        <strain evidence="9 10">DSM 4737</strain>
    </source>
</reference>
<dbReference type="InterPro" id="IPR000531">
    <property type="entry name" value="Beta-barrel_TonB"/>
</dbReference>
<protein>
    <submittedName>
        <fullName evidence="9">TonB-dependent receptor</fullName>
    </submittedName>
</protein>
<dbReference type="Pfam" id="PF07715">
    <property type="entry name" value="Plug"/>
    <property type="match status" value="1"/>
</dbReference>
<feature type="chain" id="PRO_5030959748" evidence="6">
    <location>
        <begin position="27"/>
        <end position="889"/>
    </location>
</feature>
<organism evidence="9 10">
    <name type="scientific">Brevundimonas variabilis</name>
    <dbReference type="NCBI Taxonomy" id="74312"/>
    <lineage>
        <taxon>Bacteria</taxon>
        <taxon>Pseudomonadati</taxon>
        <taxon>Pseudomonadota</taxon>
        <taxon>Alphaproteobacteria</taxon>
        <taxon>Caulobacterales</taxon>
        <taxon>Caulobacteraceae</taxon>
        <taxon>Brevundimonas</taxon>
    </lineage>
</organism>